<dbReference type="AlphaFoldDB" id="A0AAD7H4T9"/>
<proteinExistence type="predicted"/>
<feature type="domain" description="Mitochondrial splicing suppressor 51-like C-terminal" evidence="1">
    <location>
        <begin position="12"/>
        <end position="121"/>
    </location>
</feature>
<reference evidence="2" key="1">
    <citation type="submission" date="2023-03" db="EMBL/GenBank/DDBJ databases">
        <title>Massive genome expansion in bonnet fungi (Mycena s.s.) driven by repeated elements and novel gene families across ecological guilds.</title>
        <authorList>
            <consortium name="Lawrence Berkeley National Laboratory"/>
            <person name="Harder C.B."/>
            <person name="Miyauchi S."/>
            <person name="Viragh M."/>
            <person name="Kuo A."/>
            <person name="Thoen E."/>
            <person name="Andreopoulos B."/>
            <person name="Lu D."/>
            <person name="Skrede I."/>
            <person name="Drula E."/>
            <person name="Henrissat B."/>
            <person name="Morin E."/>
            <person name="Kohler A."/>
            <person name="Barry K."/>
            <person name="LaButti K."/>
            <person name="Morin E."/>
            <person name="Salamov A."/>
            <person name="Lipzen A."/>
            <person name="Mereny Z."/>
            <person name="Hegedus B."/>
            <person name="Baldrian P."/>
            <person name="Stursova M."/>
            <person name="Weitz H."/>
            <person name="Taylor A."/>
            <person name="Grigoriev I.V."/>
            <person name="Nagy L.G."/>
            <person name="Martin F."/>
            <person name="Kauserud H."/>
        </authorList>
    </citation>
    <scope>NUCLEOTIDE SEQUENCE</scope>
    <source>
        <strain evidence="2">CBHHK182m</strain>
    </source>
</reference>
<comment type="caution">
    <text evidence="2">The sequence shown here is derived from an EMBL/GenBank/DDBJ whole genome shotgun (WGS) entry which is preliminary data.</text>
</comment>
<evidence type="ECO:0000313" key="3">
    <source>
        <dbReference type="Proteomes" id="UP001215598"/>
    </source>
</evidence>
<dbReference type="PANTHER" id="PTHR28069:SF2">
    <property type="entry name" value="GH20023P"/>
    <property type="match status" value="1"/>
</dbReference>
<evidence type="ECO:0000259" key="1">
    <source>
        <dbReference type="Pfam" id="PF20179"/>
    </source>
</evidence>
<dbReference type="InterPro" id="IPR046824">
    <property type="entry name" value="Mss51-like_C"/>
</dbReference>
<dbReference type="Proteomes" id="UP001215598">
    <property type="component" value="Unassembled WGS sequence"/>
</dbReference>
<keyword evidence="3" id="KW-1185">Reference proteome</keyword>
<protein>
    <recommendedName>
        <fullName evidence="1">Mitochondrial splicing suppressor 51-like C-terminal domain-containing protein</fullName>
    </recommendedName>
</protein>
<dbReference type="PANTHER" id="PTHR28069">
    <property type="entry name" value="GH20023P"/>
    <property type="match status" value="1"/>
</dbReference>
<sequence length="144" mass="15591">MPVRGGLTQTTFSPEVCSACAQRGRKCIHEHAFVTYHEFVANKGSEFESPDICIAFNSGASQASMHTWPPTFKLLVEQKIPTLFTSFNREEAEGEAALLRAAGATLHPDLGPAKNPRGSLKVGPAQMKLYGFYADSGWLAGGFK</sequence>
<organism evidence="2 3">
    <name type="scientific">Mycena metata</name>
    <dbReference type="NCBI Taxonomy" id="1033252"/>
    <lineage>
        <taxon>Eukaryota</taxon>
        <taxon>Fungi</taxon>
        <taxon>Dikarya</taxon>
        <taxon>Basidiomycota</taxon>
        <taxon>Agaricomycotina</taxon>
        <taxon>Agaricomycetes</taxon>
        <taxon>Agaricomycetidae</taxon>
        <taxon>Agaricales</taxon>
        <taxon>Marasmiineae</taxon>
        <taxon>Mycenaceae</taxon>
        <taxon>Mycena</taxon>
    </lineage>
</organism>
<dbReference type="Pfam" id="PF20179">
    <property type="entry name" value="MSS51_C"/>
    <property type="match status" value="1"/>
</dbReference>
<dbReference type="EMBL" id="JARKIB010000379">
    <property type="protein sequence ID" value="KAJ7711963.1"/>
    <property type="molecule type" value="Genomic_DNA"/>
</dbReference>
<accession>A0AAD7H4T9</accession>
<gene>
    <name evidence="2" type="ORF">B0H16DRAFT_584656</name>
</gene>
<name>A0AAD7H4T9_9AGAR</name>
<evidence type="ECO:0000313" key="2">
    <source>
        <dbReference type="EMBL" id="KAJ7711963.1"/>
    </source>
</evidence>